<reference evidence="2 5" key="1">
    <citation type="submission" date="2015-06" db="EMBL/GenBank/DDBJ databases">
        <title>Draft genome assembly of filamentous brackish cyanobacterium Limnoraphis robusta strain CS-951.</title>
        <authorList>
            <person name="Willis A."/>
            <person name="Parks M."/>
            <person name="Burford M.A."/>
        </authorList>
    </citation>
    <scope>NUCLEOTIDE SEQUENCE [LARGE SCALE GENOMIC DNA]</scope>
    <source>
        <strain evidence="2 5">CS-951</strain>
    </source>
</reference>
<evidence type="ECO:0000313" key="2">
    <source>
        <dbReference type="EMBL" id="KKD36505.1"/>
    </source>
</evidence>
<dbReference type="AlphaFoldDB" id="A0A0F5YE23"/>
<dbReference type="EMBL" id="LATL02000360">
    <property type="protein sequence ID" value="KMW69833.1"/>
    <property type="molecule type" value="Genomic_DNA"/>
</dbReference>
<dbReference type="GO" id="GO:0004803">
    <property type="term" value="F:transposase activity"/>
    <property type="evidence" value="ECO:0007669"/>
    <property type="project" value="InterPro"/>
</dbReference>
<accession>A0A0F5YE23</accession>
<dbReference type="GO" id="GO:0003677">
    <property type="term" value="F:DNA binding"/>
    <property type="evidence" value="ECO:0007669"/>
    <property type="project" value="InterPro"/>
</dbReference>
<protein>
    <submittedName>
        <fullName evidence="2">Transposase</fullName>
    </submittedName>
</protein>
<dbReference type="InterPro" id="IPR036515">
    <property type="entry name" value="Transposase_17_sf"/>
</dbReference>
<dbReference type="InterPro" id="IPR002686">
    <property type="entry name" value="Transposase_17"/>
</dbReference>
<dbReference type="SMART" id="SM01321">
    <property type="entry name" value="Y1_Tnp"/>
    <property type="match status" value="1"/>
</dbReference>
<dbReference type="Pfam" id="PF01797">
    <property type="entry name" value="Y1_Tnp"/>
    <property type="match status" value="1"/>
</dbReference>
<dbReference type="EMBL" id="LATL02000312">
    <property type="protein sequence ID" value="KKD36505.1"/>
    <property type="molecule type" value="Genomic_DNA"/>
</dbReference>
<dbReference type="PANTHER" id="PTHR33360">
    <property type="entry name" value="TRANSPOSASE FOR INSERTION SEQUENCE ELEMENT IS200"/>
    <property type="match status" value="1"/>
</dbReference>
<evidence type="ECO:0000259" key="1">
    <source>
        <dbReference type="SMART" id="SM01321"/>
    </source>
</evidence>
<dbReference type="PANTHER" id="PTHR33360:SF4">
    <property type="entry name" value="TRANSPOSASE IS200-LIKE PROTEIN"/>
    <property type="match status" value="1"/>
</dbReference>
<dbReference type="RefSeq" id="WP_039895582.1">
    <property type="nucleotide sequence ID" value="NZ_LATL02000196.1"/>
</dbReference>
<evidence type="ECO:0000313" key="3">
    <source>
        <dbReference type="EMBL" id="KMW69833.1"/>
    </source>
</evidence>
<proteinExistence type="predicted"/>
<dbReference type="Proteomes" id="UP000033607">
    <property type="component" value="Unassembled WGS sequence"/>
</dbReference>
<feature type="domain" description="Transposase IS200-like" evidence="1">
    <location>
        <begin position="13"/>
        <end position="134"/>
    </location>
</feature>
<dbReference type="EMBL" id="LATL02000196">
    <property type="protein sequence ID" value="KMW70358.1"/>
    <property type="molecule type" value="Genomic_DNA"/>
</dbReference>
<dbReference type="Gene3D" id="3.30.70.1290">
    <property type="entry name" value="Transposase IS200-like"/>
    <property type="match status" value="1"/>
</dbReference>
<dbReference type="OrthoDB" id="9798161at2"/>
<evidence type="ECO:0000313" key="5">
    <source>
        <dbReference type="Proteomes" id="UP000033607"/>
    </source>
</evidence>
<organism evidence="2 5">
    <name type="scientific">Limnoraphis robusta CS-951</name>
    <dbReference type="NCBI Taxonomy" id="1637645"/>
    <lineage>
        <taxon>Bacteria</taxon>
        <taxon>Bacillati</taxon>
        <taxon>Cyanobacteriota</taxon>
        <taxon>Cyanophyceae</taxon>
        <taxon>Oscillatoriophycideae</taxon>
        <taxon>Oscillatoriales</taxon>
        <taxon>Sirenicapillariaceae</taxon>
        <taxon>Limnoraphis</taxon>
    </lineage>
</organism>
<dbReference type="PATRIC" id="fig|1637645.4.peg.3906"/>
<dbReference type="GO" id="GO:0006313">
    <property type="term" value="P:DNA transposition"/>
    <property type="evidence" value="ECO:0007669"/>
    <property type="project" value="InterPro"/>
</dbReference>
<comment type="caution">
    <text evidence="2">The sequence shown here is derived from an EMBL/GenBank/DDBJ whole genome shotgun (WGS) entry which is preliminary data.</text>
</comment>
<sequence>MTTKSYKSTGRAVSSLQAHLVLTTKYRRKVLTRPMLERLKDHIHNLCSKWNVLVIEFVGEDNHIHLLFSYYPQLDLCKFINNLKTVTSRLIRKEFEQELNQTYRGKAVLWNGSYFIASCGGVTVDVLRKYIEGQEVPVH</sequence>
<dbReference type="NCBIfam" id="NF033573">
    <property type="entry name" value="transpos_IS200"/>
    <property type="match status" value="1"/>
</dbReference>
<name>A0A0F5YE23_9CYAN</name>
<dbReference type="SUPFAM" id="SSF143422">
    <property type="entry name" value="Transposase IS200-like"/>
    <property type="match status" value="1"/>
</dbReference>
<evidence type="ECO:0000313" key="4">
    <source>
        <dbReference type="EMBL" id="KMW70358.1"/>
    </source>
</evidence>
<gene>
    <name evidence="2" type="ORF">WN50_19385</name>
    <name evidence="4" type="ORF">WN50_35935</name>
    <name evidence="3" type="ORF">WN50_40065</name>
</gene>